<evidence type="ECO:0000313" key="1">
    <source>
        <dbReference type="EMBL" id="KMS94349.1"/>
    </source>
</evidence>
<keyword evidence="2" id="KW-1185">Reference proteome</keyword>
<dbReference type="AlphaFoldDB" id="A0A0J8B008"/>
<evidence type="ECO:0000313" key="2">
    <source>
        <dbReference type="Proteomes" id="UP000035740"/>
    </source>
</evidence>
<protein>
    <submittedName>
        <fullName evidence="1">Uncharacterized protein</fullName>
    </submittedName>
</protein>
<accession>A0A0J8B008</accession>
<gene>
    <name evidence="1" type="ORF">BVRB_022300</name>
</gene>
<name>A0A0J8B008_BETVV</name>
<proteinExistence type="predicted"/>
<dbReference type="EMBL" id="KQ094124">
    <property type="protein sequence ID" value="KMS94349.1"/>
    <property type="molecule type" value="Genomic_DNA"/>
</dbReference>
<reference evidence="1 2" key="1">
    <citation type="journal article" date="2014" name="Nature">
        <title>The genome of the recently domesticated crop plant sugar beet (Beta vulgaris).</title>
        <authorList>
            <person name="Dohm J.C."/>
            <person name="Minoche A.E."/>
            <person name="Holtgrawe D."/>
            <person name="Capella-Gutierrez S."/>
            <person name="Zakrzewski F."/>
            <person name="Tafer H."/>
            <person name="Rupp O."/>
            <person name="Sorensen T.R."/>
            <person name="Stracke R."/>
            <person name="Reinhardt R."/>
            <person name="Goesmann A."/>
            <person name="Kraft T."/>
            <person name="Schulz B."/>
            <person name="Stadler P.F."/>
            <person name="Schmidt T."/>
            <person name="Gabaldon T."/>
            <person name="Lehrach H."/>
            <person name="Weisshaar B."/>
            <person name="Himmelbauer H."/>
        </authorList>
    </citation>
    <scope>NUCLEOTIDE SEQUENCE [LARGE SCALE GENOMIC DNA]</scope>
    <source>
        <tissue evidence="1">Taproot</tissue>
    </source>
</reference>
<dbReference type="Gramene" id="KMS94349">
    <property type="protein sequence ID" value="KMS94349"/>
    <property type="gene ID" value="BVRB_022300"/>
</dbReference>
<sequence length="138" mass="15196">SASLEDGLLELARCSGIAELYQKLGTGIENQIELLINGSYPVFYAVPILKPIIDSGNTSFMRPVLKVLFVLVSHDSRCRQIVLGLPKLSKPPQSSTCYFGHFTPELVPSPLWPKPGTCLAVFKSSMARFEATNNSLRR</sequence>
<feature type="non-terminal residue" evidence="1">
    <location>
        <position position="1"/>
    </location>
</feature>
<dbReference type="Proteomes" id="UP000035740">
    <property type="component" value="Unassembled WGS sequence"/>
</dbReference>
<organism evidence="1 2">
    <name type="scientific">Beta vulgaris subsp. vulgaris</name>
    <name type="common">Beet</name>
    <dbReference type="NCBI Taxonomy" id="3555"/>
    <lineage>
        <taxon>Eukaryota</taxon>
        <taxon>Viridiplantae</taxon>
        <taxon>Streptophyta</taxon>
        <taxon>Embryophyta</taxon>
        <taxon>Tracheophyta</taxon>
        <taxon>Spermatophyta</taxon>
        <taxon>Magnoliopsida</taxon>
        <taxon>eudicotyledons</taxon>
        <taxon>Gunneridae</taxon>
        <taxon>Pentapetalae</taxon>
        <taxon>Caryophyllales</taxon>
        <taxon>Chenopodiaceae</taxon>
        <taxon>Betoideae</taxon>
        <taxon>Beta</taxon>
    </lineage>
</organism>